<protein>
    <submittedName>
        <fullName evidence="7">Glycine/D-amino acid oxidase</fullName>
    </submittedName>
</protein>
<comment type="cofactor">
    <cofactor evidence="1">
        <name>FAD</name>
        <dbReference type="ChEBI" id="CHEBI:57692"/>
    </cofactor>
</comment>
<sequence>MTQRKRIALVGGGIVGATAAFYLSQKNYEVTLYDDGVGQATSAAAGIICPWLSQRRNKEWYQLASKGAAFYPQLMDDLGESLTHSDIYQQVGALVFKKNLGLLKKLEKTALKRLETASEIGELALLSPKEIKAKFPLYDSEDSALFASGGARVDGSLLTEKLITQAQSNGLGYYSEKVTLSSTNSSEYVIHTKTHAKTYDTVVLAVGAWLPELLAPLGLNVDIRPQKGQLIQLHLQEEMSNWPVIMPDGEKDIIPFANGKIIVGATHENDGGYDLTPTTEKLELMLEEAIDIAPGLKNATITGIRVGTRAYTSDFAPFFGVVPEYPNLFTASGLGSSGLTSGPLIGHMLSQIISGEATDLPLSNYPVEHYIKKIRT</sequence>
<feature type="transmembrane region" description="Helical" evidence="5">
    <location>
        <begin position="7"/>
        <end position="24"/>
    </location>
</feature>
<comment type="similarity">
    <text evidence="2">Belongs to the DadA oxidoreductase family.</text>
</comment>
<keyword evidence="8" id="KW-1185">Reference proteome</keyword>
<dbReference type="PANTHER" id="PTHR13847:SF286">
    <property type="entry name" value="D-AMINO ACID DEHYDROGENASE"/>
    <property type="match status" value="1"/>
</dbReference>
<keyword evidence="3" id="KW-0285">Flavoprotein</keyword>
<accession>A0A1H1AGY6</accession>
<gene>
    <name evidence="7" type="ORF">SAMN04487752_2079</name>
</gene>
<dbReference type="InterPro" id="IPR006076">
    <property type="entry name" value="FAD-dep_OxRdtase"/>
</dbReference>
<evidence type="ECO:0000256" key="4">
    <source>
        <dbReference type="ARBA" id="ARBA00023002"/>
    </source>
</evidence>
<dbReference type="EMBL" id="FNJW01000008">
    <property type="protein sequence ID" value="SDQ38791.1"/>
    <property type="molecule type" value="Genomic_DNA"/>
</dbReference>
<evidence type="ECO:0000256" key="2">
    <source>
        <dbReference type="ARBA" id="ARBA00009410"/>
    </source>
</evidence>
<evidence type="ECO:0000259" key="6">
    <source>
        <dbReference type="Pfam" id="PF01266"/>
    </source>
</evidence>
<dbReference type="Proteomes" id="UP000199481">
    <property type="component" value="Unassembled WGS sequence"/>
</dbReference>
<dbReference type="OrthoDB" id="9805337at2"/>
<dbReference type="SUPFAM" id="SSF51905">
    <property type="entry name" value="FAD/NAD(P)-binding domain"/>
    <property type="match status" value="1"/>
</dbReference>
<dbReference type="Gene3D" id="3.30.9.10">
    <property type="entry name" value="D-Amino Acid Oxidase, subunit A, domain 2"/>
    <property type="match status" value="1"/>
</dbReference>
<keyword evidence="4" id="KW-0560">Oxidoreductase</keyword>
<evidence type="ECO:0000256" key="3">
    <source>
        <dbReference type="ARBA" id="ARBA00022630"/>
    </source>
</evidence>
<organism evidence="7 8">
    <name type="scientific">Carnobacterium viridans</name>
    <dbReference type="NCBI Taxonomy" id="174587"/>
    <lineage>
        <taxon>Bacteria</taxon>
        <taxon>Bacillati</taxon>
        <taxon>Bacillota</taxon>
        <taxon>Bacilli</taxon>
        <taxon>Lactobacillales</taxon>
        <taxon>Carnobacteriaceae</taxon>
        <taxon>Carnobacterium</taxon>
    </lineage>
</organism>
<dbReference type="GO" id="GO:0005737">
    <property type="term" value="C:cytoplasm"/>
    <property type="evidence" value="ECO:0007669"/>
    <property type="project" value="TreeGrafter"/>
</dbReference>
<dbReference type="GO" id="GO:0016491">
    <property type="term" value="F:oxidoreductase activity"/>
    <property type="evidence" value="ECO:0007669"/>
    <property type="project" value="UniProtKB-KW"/>
</dbReference>
<evidence type="ECO:0000256" key="1">
    <source>
        <dbReference type="ARBA" id="ARBA00001974"/>
    </source>
</evidence>
<dbReference type="RefSeq" id="WP_089977721.1">
    <property type="nucleotide sequence ID" value="NZ_CP084916.1"/>
</dbReference>
<keyword evidence="5" id="KW-1133">Transmembrane helix</keyword>
<keyword evidence="5" id="KW-0812">Transmembrane</keyword>
<evidence type="ECO:0000313" key="7">
    <source>
        <dbReference type="EMBL" id="SDQ38791.1"/>
    </source>
</evidence>
<feature type="domain" description="FAD dependent oxidoreductase" evidence="6">
    <location>
        <begin position="7"/>
        <end position="351"/>
    </location>
</feature>
<dbReference type="PANTHER" id="PTHR13847">
    <property type="entry name" value="SARCOSINE DEHYDROGENASE-RELATED"/>
    <property type="match status" value="1"/>
</dbReference>
<dbReference type="AlphaFoldDB" id="A0A1H1AGY6"/>
<evidence type="ECO:0000313" key="8">
    <source>
        <dbReference type="Proteomes" id="UP000199481"/>
    </source>
</evidence>
<dbReference type="Pfam" id="PF01266">
    <property type="entry name" value="DAO"/>
    <property type="match status" value="1"/>
</dbReference>
<reference evidence="8" key="1">
    <citation type="submission" date="2016-10" db="EMBL/GenBank/DDBJ databases">
        <authorList>
            <person name="Varghese N."/>
            <person name="Submissions S."/>
        </authorList>
    </citation>
    <scope>NUCLEOTIDE SEQUENCE [LARGE SCALE GENOMIC DNA]</scope>
    <source>
        <strain evidence="8">MPL-11</strain>
    </source>
</reference>
<keyword evidence="5" id="KW-0472">Membrane</keyword>
<name>A0A1H1AGY6_9LACT</name>
<dbReference type="SUPFAM" id="SSF54373">
    <property type="entry name" value="FAD-linked reductases, C-terminal domain"/>
    <property type="match status" value="1"/>
</dbReference>
<dbReference type="InterPro" id="IPR036188">
    <property type="entry name" value="FAD/NAD-bd_sf"/>
</dbReference>
<dbReference type="Gene3D" id="3.50.50.60">
    <property type="entry name" value="FAD/NAD(P)-binding domain"/>
    <property type="match status" value="1"/>
</dbReference>
<evidence type="ECO:0000256" key="5">
    <source>
        <dbReference type="SAM" id="Phobius"/>
    </source>
</evidence>
<proteinExistence type="inferred from homology"/>